<evidence type="ECO:0000256" key="2">
    <source>
        <dbReference type="ARBA" id="ARBA00022692"/>
    </source>
</evidence>
<evidence type="ECO:0000256" key="8">
    <source>
        <dbReference type="ARBA" id="ARBA00038311"/>
    </source>
</evidence>
<dbReference type="EMBL" id="KV454498">
    <property type="protein sequence ID" value="ODV57928.1"/>
    <property type="molecule type" value="Genomic_DNA"/>
</dbReference>
<sequence length="280" mass="31300">MICSNFFLLLFFALFSSILAIEQNSPPISSDNNNNDDDDNQIINDLHFNISYNLFLAGVKLPTNDPYKPIHLFNTDQILVDYSFQNDGLENEVKVVGLGGNFKNPLNNKIIANLSDSNIGPISITPHQSKSFQQKISINLNSDENQIYLLSPNIYIVYLNRLMVITTKPQLLTVADKPVSLFDLQLLSIILTLSTSFSALFYFLLTKFALPYFGINNFNLLDKLPFLSKKSPSSIKQSSLDSSSAKTTGATINEKGFDESWLPSNHLQKTSSKKSAKSKK</sequence>
<dbReference type="FunCoup" id="A0A1D2V8J2">
    <property type="interactions" value="24"/>
</dbReference>
<dbReference type="STRING" id="1344418.A0A1D2V8J2"/>
<dbReference type="Pfam" id="PF03896">
    <property type="entry name" value="TRAP_alpha"/>
    <property type="match status" value="1"/>
</dbReference>
<evidence type="ECO:0000256" key="1">
    <source>
        <dbReference type="ARBA" id="ARBA00004115"/>
    </source>
</evidence>
<dbReference type="InParanoid" id="A0A1D2V8J2"/>
<dbReference type="AlphaFoldDB" id="A0A1D2V8J2"/>
<dbReference type="GO" id="GO:0005789">
    <property type="term" value="C:endoplasmic reticulum membrane"/>
    <property type="evidence" value="ECO:0007669"/>
    <property type="project" value="UniProtKB-SubCell"/>
</dbReference>
<keyword evidence="5 11" id="KW-1133">Transmembrane helix</keyword>
<evidence type="ECO:0000256" key="10">
    <source>
        <dbReference type="SAM" id="MobiDB-lite"/>
    </source>
</evidence>
<comment type="similarity">
    <text evidence="8">Belongs to the IRC22 family.</text>
</comment>
<name>A0A1D2V8J2_9ASCO</name>
<dbReference type="InterPro" id="IPR005595">
    <property type="entry name" value="TRAP_alpha"/>
</dbReference>
<feature type="chain" id="PRO_5008910345" description="Increased recombination centers protein 22" evidence="12">
    <location>
        <begin position="21"/>
        <end position="280"/>
    </location>
</feature>
<dbReference type="OrthoDB" id="1926781at2759"/>
<evidence type="ECO:0000256" key="3">
    <source>
        <dbReference type="ARBA" id="ARBA00022729"/>
    </source>
</evidence>
<organism evidence="13 14">
    <name type="scientific">Ascoidea rubescens DSM 1968</name>
    <dbReference type="NCBI Taxonomy" id="1344418"/>
    <lineage>
        <taxon>Eukaryota</taxon>
        <taxon>Fungi</taxon>
        <taxon>Dikarya</taxon>
        <taxon>Ascomycota</taxon>
        <taxon>Saccharomycotina</taxon>
        <taxon>Saccharomycetes</taxon>
        <taxon>Ascoideaceae</taxon>
        <taxon>Ascoidea</taxon>
    </lineage>
</organism>
<feature type="transmembrane region" description="Helical" evidence="11">
    <location>
        <begin position="186"/>
        <end position="205"/>
    </location>
</feature>
<evidence type="ECO:0000256" key="12">
    <source>
        <dbReference type="SAM" id="SignalP"/>
    </source>
</evidence>
<evidence type="ECO:0000313" key="13">
    <source>
        <dbReference type="EMBL" id="ODV57928.1"/>
    </source>
</evidence>
<keyword evidence="6 11" id="KW-0472">Membrane</keyword>
<protein>
    <recommendedName>
        <fullName evidence="9">Increased recombination centers protein 22</fullName>
    </recommendedName>
</protein>
<keyword evidence="14" id="KW-1185">Reference proteome</keyword>
<dbReference type="RefSeq" id="XP_020044235.1">
    <property type="nucleotide sequence ID" value="XM_020192150.1"/>
</dbReference>
<keyword evidence="4" id="KW-0256">Endoplasmic reticulum</keyword>
<dbReference type="Proteomes" id="UP000095038">
    <property type="component" value="Unassembled WGS sequence"/>
</dbReference>
<proteinExistence type="inferred from homology"/>
<evidence type="ECO:0000256" key="11">
    <source>
        <dbReference type="SAM" id="Phobius"/>
    </source>
</evidence>
<evidence type="ECO:0000256" key="4">
    <source>
        <dbReference type="ARBA" id="ARBA00022824"/>
    </source>
</evidence>
<comment type="subcellular location">
    <subcellularLocation>
        <location evidence="1">Endoplasmic reticulum membrane</location>
        <topology evidence="1">Single-pass type I membrane protein</topology>
    </subcellularLocation>
</comment>
<evidence type="ECO:0000256" key="5">
    <source>
        <dbReference type="ARBA" id="ARBA00022989"/>
    </source>
</evidence>
<evidence type="ECO:0000256" key="7">
    <source>
        <dbReference type="ARBA" id="ARBA00037565"/>
    </source>
</evidence>
<gene>
    <name evidence="13" type="ORF">ASCRUDRAFT_73054</name>
</gene>
<keyword evidence="3 12" id="KW-0732">Signal</keyword>
<dbReference type="GeneID" id="30965786"/>
<reference evidence="14" key="1">
    <citation type="submission" date="2016-05" db="EMBL/GenBank/DDBJ databases">
        <title>Comparative genomics of biotechnologically important yeasts.</title>
        <authorList>
            <consortium name="DOE Joint Genome Institute"/>
            <person name="Riley R."/>
            <person name="Haridas S."/>
            <person name="Wolfe K.H."/>
            <person name="Lopes M.R."/>
            <person name="Hittinger C.T."/>
            <person name="Goker M."/>
            <person name="Salamov A."/>
            <person name="Wisecaver J."/>
            <person name="Long T.M."/>
            <person name="Aerts A.L."/>
            <person name="Barry K."/>
            <person name="Choi C."/>
            <person name="Clum A."/>
            <person name="Coughlan A.Y."/>
            <person name="Deshpande S."/>
            <person name="Douglass A.P."/>
            <person name="Hanson S.J."/>
            <person name="Klenk H.-P."/>
            <person name="Labutti K."/>
            <person name="Lapidus A."/>
            <person name="Lindquist E."/>
            <person name="Lipzen A."/>
            <person name="Meier-Kolthoff J.P."/>
            <person name="Ohm R.A."/>
            <person name="Otillar R.P."/>
            <person name="Pangilinan J."/>
            <person name="Peng Y."/>
            <person name="Rokas A."/>
            <person name="Rosa C.A."/>
            <person name="Scheuner C."/>
            <person name="Sibirny A.A."/>
            <person name="Slot J.C."/>
            <person name="Stielow J.B."/>
            <person name="Sun H."/>
            <person name="Kurtzman C.P."/>
            <person name="Blackwell M."/>
            <person name="Grigoriev I.V."/>
            <person name="Jeffries T.W."/>
        </authorList>
    </citation>
    <scope>NUCLEOTIDE SEQUENCE [LARGE SCALE GENOMIC DNA]</scope>
    <source>
        <strain evidence="14">DSM 1968</strain>
    </source>
</reference>
<comment type="function">
    <text evidence="7">Is probably involved in a pathway contributing to genomic integrity.</text>
</comment>
<accession>A0A1D2V8J2</accession>
<feature type="signal peptide" evidence="12">
    <location>
        <begin position="1"/>
        <end position="20"/>
    </location>
</feature>
<feature type="compositionally biased region" description="Basic residues" evidence="10">
    <location>
        <begin position="271"/>
        <end position="280"/>
    </location>
</feature>
<evidence type="ECO:0000256" key="6">
    <source>
        <dbReference type="ARBA" id="ARBA00023136"/>
    </source>
</evidence>
<keyword evidence="2 11" id="KW-0812">Transmembrane</keyword>
<feature type="region of interest" description="Disordered" evidence="10">
    <location>
        <begin position="254"/>
        <end position="280"/>
    </location>
</feature>
<evidence type="ECO:0000256" key="9">
    <source>
        <dbReference type="ARBA" id="ARBA00040085"/>
    </source>
</evidence>
<evidence type="ECO:0000313" key="14">
    <source>
        <dbReference type="Proteomes" id="UP000095038"/>
    </source>
</evidence>